<dbReference type="AlphaFoldDB" id="A0A7D9JJD7"/>
<keyword evidence="2" id="KW-1185">Reference proteome</keyword>
<accession>A0A7D9JJD7</accession>
<feature type="non-terminal residue" evidence="1">
    <location>
        <position position="105"/>
    </location>
</feature>
<reference evidence="1" key="1">
    <citation type="submission" date="2020-04" db="EMBL/GenBank/DDBJ databases">
        <authorList>
            <person name="Alioto T."/>
            <person name="Alioto T."/>
            <person name="Gomez Garrido J."/>
        </authorList>
    </citation>
    <scope>NUCLEOTIDE SEQUENCE</scope>
    <source>
        <strain evidence="1">A484AB</strain>
    </source>
</reference>
<comment type="caution">
    <text evidence="1">The sequence shown here is derived from an EMBL/GenBank/DDBJ whole genome shotgun (WGS) entry which is preliminary data.</text>
</comment>
<dbReference type="EMBL" id="CACRXK020017087">
    <property type="protein sequence ID" value="CAB4030719.1"/>
    <property type="molecule type" value="Genomic_DNA"/>
</dbReference>
<protein>
    <submittedName>
        <fullName evidence="1">Uncharacterized protein</fullName>
    </submittedName>
</protein>
<sequence length="105" mass="11963">MQNMSKIQWKSSATDFIPRTTARKHASTKFNYMATYVHKMAGFGFLILFGFSCLLFPCEGKVFPPSDGTSLVFARGSTERIVWSYDDEIEALSRRIWSFESSDGK</sequence>
<dbReference type="Proteomes" id="UP001152795">
    <property type="component" value="Unassembled WGS sequence"/>
</dbReference>
<gene>
    <name evidence="1" type="ORF">PACLA_8A053690</name>
</gene>
<organism evidence="1 2">
    <name type="scientific">Paramuricea clavata</name>
    <name type="common">Red gorgonian</name>
    <name type="synonym">Violescent sea-whip</name>
    <dbReference type="NCBI Taxonomy" id="317549"/>
    <lineage>
        <taxon>Eukaryota</taxon>
        <taxon>Metazoa</taxon>
        <taxon>Cnidaria</taxon>
        <taxon>Anthozoa</taxon>
        <taxon>Octocorallia</taxon>
        <taxon>Malacalcyonacea</taxon>
        <taxon>Plexauridae</taxon>
        <taxon>Paramuricea</taxon>
    </lineage>
</organism>
<name>A0A7D9JJD7_PARCT</name>
<evidence type="ECO:0000313" key="1">
    <source>
        <dbReference type="EMBL" id="CAB4030719.1"/>
    </source>
</evidence>
<proteinExistence type="predicted"/>
<evidence type="ECO:0000313" key="2">
    <source>
        <dbReference type="Proteomes" id="UP001152795"/>
    </source>
</evidence>